<dbReference type="EMBL" id="BX284605">
    <property type="protein sequence ID" value="CAB63403.1"/>
    <property type="molecule type" value="Genomic_DNA"/>
</dbReference>
<dbReference type="Proteomes" id="UP000001940">
    <property type="component" value="Chromosome V"/>
</dbReference>
<evidence type="ECO:0007829" key="6">
    <source>
        <dbReference type="PeptideAtlas" id="Q9U1U4"/>
    </source>
</evidence>
<proteinExistence type="evidence at protein level"/>
<dbReference type="PaxDb" id="6239-Y69H2.6"/>
<evidence type="ECO:0000259" key="2">
    <source>
        <dbReference type="PROSITE" id="PS50127"/>
    </source>
</evidence>
<evidence type="ECO:0000313" key="3">
    <source>
        <dbReference type="EMBL" id="CAB63403.1"/>
    </source>
</evidence>
<dbReference type="InterPro" id="IPR016135">
    <property type="entry name" value="UBQ-conjugating_enzyme/RWD"/>
</dbReference>
<dbReference type="SMART" id="SM00212">
    <property type="entry name" value="UBCc"/>
    <property type="match status" value="1"/>
</dbReference>
<sequence length="292" mass="33540">MEENQEKLEKSLKIPGNILKEQALAAEFVEVCRAPIDGIFVSPSANNKFLWFGVIFVRKGIFGGGIFRFNIHIPLEFPDASDLPRVIFEQSNLFHPLICTKSKELCLNRSFPEGWKKEKHSLRRVLVVLQRSFYSYDVDTDKCINPEASVLYKEHRDKFREIAKECVEASRSMVYDELAEQEHDPNGIRLLPWDALTHKAAREKMLQIGDNSRFQGTAADFRREHIFSKMGLQVSEIVGKSYPNSYSWFDPAEMTVITKYDDVDLSQVNPSDSARLDREKHGIEPLDLGNLN</sequence>
<feature type="compositionally biased region" description="Basic and acidic residues" evidence="1">
    <location>
        <begin position="274"/>
        <end position="284"/>
    </location>
</feature>
<dbReference type="GO" id="GO:0000209">
    <property type="term" value="P:protein polyubiquitination"/>
    <property type="evidence" value="ECO:0000318"/>
    <property type="project" value="GO_Central"/>
</dbReference>
<dbReference type="FunFam" id="3.10.110.10:FF:000121">
    <property type="entry name" value="Protein crossbronx"/>
    <property type="match status" value="1"/>
</dbReference>
<dbReference type="Pfam" id="PF00179">
    <property type="entry name" value="UQ_con"/>
    <property type="match status" value="1"/>
</dbReference>
<dbReference type="SUPFAM" id="SSF54495">
    <property type="entry name" value="UBC-like"/>
    <property type="match status" value="1"/>
</dbReference>
<dbReference type="KEGG" id="cel:CELE_Y69H2.6"/>
<dbReference type="InterPro" id="IPR050113">
    <property type="entry name" value="Ub_conjugating_enzyme"/>
</dbReference>
<dbReference type="OrthoDB" id="5596422at2759"/>
<feature type="domain" description="UBC core" evidence="2">
    <location>
        <begin position="19"/>
        <end position="172"/>
    </location>
</feature>
<evidence type="ECO:0000313" key="4">
    <source>
        <dbReference type="Proteomes" id="UP000001940"/>
    </source>
</evidence>
<dbReference type="PROSITE" id="PS50127">
    <property type="entry name" value="UBC_2"/>
    <property type="match status" value="1"/>
</dbReference>
<evidence type="ECO:0000313" key="5">
    <source>
        <dbReference type="WormBase" id="Y69H2.6"/>
    </source>
</evidence>
<dbReference type="Gene3D" id="3.10.110.10">
    <property type="entry name" value="Ubiquitin Conjugating Enzyme"/>
    <property type="match status" value="1"/>
</dbReference>
<keyword evidence="4" id="KW-1185">Reference proteome</keyword>
<dbReference type="AlphaFoldDB" id="Q9U1U4"/>
<dbReference type="AGR" id="WB:WBGene00006714"/>
<dbReference type="SMR" id="Q9U1U4"/>
<accession>Q9U1U4</accession>
<dbReference type="PeptideAtlas" id="Q9U1U4"/>
<feature type="region of interest" description="Disordered" evidence="1">
    <location>
        <begin position="269"/>
        <end position="292"/>
    </location>
</feature>
<dbReference type="PhylomeDB" id="Q9U1U4"/>
<dbReference type="GO" id="GO:0005634">
    <property type="term" value="C:nucleus"/>
    <property type="evidence" value="ECO:0000318"/>
    <property type="project" value="GO_Central"/>
</dbReference>
<reference evidence="3 4" key="1">
    <citation type="journal article" date="1998" name="Science">
        <title>Genome sequence of the nematode C. elegans: a platform for investigating biology.</title>
        <authorList>
            <consortium name="The C. elegans sequencing consortium"/>
            <person name="Sulson J.E."/>
            <person name="Waterston R."/>
        </authorList>
    </citation>
    <scope>NUCLEOTIDE SEQUENCE [LARGE SCALE GENOMIC DNA]</scope>
    <source>
        <strain evidence="3 4">Bristol N2</strain>
    </source>
</reference>
<dbReference type="CTD" id="180223"/>
<dbReference type="FunCoup" id="Q9U1U4">
    <property type="interactions" value="1955"/>
</dbReference>
<dbReference type="GeneID" id="180223"/>
<dbReference type="PANTHER" id="PTHR24067">
    <property type="entry name" value="UBIQUITIN-CONJUGATING ENZYME E2"/>
    <property type="match status" value="1"/>
</dbReference>
<dbReference type="WormBase" id="Y69H2.6">
    <property type="protein sequence ID" value="CE22824"/>
    <property type="gene ID" value="WBGene00006714"/>
    <property type="gene designation" value="ubc-19"/>
</dbReference>
<dbReference type="GO" id="GO:0006974">
    <property type="term" value="P:DNA damage response"/>
    <property type="evidence" value="ECO:0000318"/>
    <property type="project" value="GO_Central"/>
</dbReference>
<dbReference type="RefSeq" id="NP_507647.1">
    <property type="nucleotide sequence ID" value="NM_075246.8"/>
</dbReference>
<protein>
    <submittedName>
        <fullName evidence="3">UBC core domain-containing protein</fullName>
    </submittedName>
</protein>
<dbReference type="OMA" id="NNINAEC"/>
<dbReference type="InterPro" id="IPR000608">
    <property type="entry name" value="UBC"/>
</dbReference>
<gene>
    <name evidence="3 5" type="primary">ubc-19</name>
    <name evidence="3" type="ORF">CELE_Y69H2.6</name>
    <name evidence="5" type="ORF">Y69H2.6</name>
</gene>
<dbReference type="CDD" id="cd23814">
    <property type="entry name" value="UEV_AKTIP"/>
    <property type="match status" value="1"/>
</dbReference>
<organism evidence="3 4">
    <name type="scientific">Caenorhabditis elegans</name>
    <dbReference type="NCBI Taxonomy" id="6239"/>
    <lineage>
        <taxon>Eukaryota</taxon>
        <taxon>Metazoa</taxon>
        <taxon>Ecdysozoa</taxon>
        <taxon>Nematoda</taxon>
        <taxon>Chromadorea</taxon>
        <taxon>Rhabditida</taxon>
        <taxon>Rhabditina</taxon>
        <taxon>Rhabditomorpha</taxon>
        <taxon>Rhabditoidea</taxon>
        <taxon>Rhabditidae</taxon>
        <taxon>Peloderinae</taxon>
        <taxon>Caenorhabditis</taxon>
    </lineage>
</organism>
<dbReference type="UCSC" id="Y69H2.6">
    <property type="organism name" value="c. elegans"/>
</dbReference>
<evidence type="ECO:0000256" key="1">
    <source>
        <dbReference type="SAM" id="MobiDB-lite"/>
    </source>
</evidence>
<dbReference type="IntAct" id="Q9U1U4">
    <property type="interactions" value="3"/>
</dbReference>
<keyword evidence="6" id="KW-1267">Proteomics identification</keyword>
<dbReference type="HOGENOM" id="CLU_953879_0_0_1"/>
<dbReference type="eggNOG" id="KOG0429">
    <property type="taxonomic scope" value="Eukaryota"/>
</dbReference>
<dbReference type="Bgee" id="WBGene00006714">
    <property type="expression patterns" value="Expressed in embryo and 3 other cell types or tissues"/>
</dbReference>
<dbReference type="GO" id="GO:0061631">
    <property type="term" value="F:ubiquitin conjugating enzyme activity"/>
    <property type="evidence" value="ECO:0000318"/>
    <property type="project" value="GO_Central"/>
</dbReference>
<name>Q9U1U4_CAEEL</name>
<dbReference type="STRING" id="6239.Y69H2.6.2"/>
<dbReference type="InParanoid" id="Q9U1U4"/>